<dbReference type="GO" id="GO:0019005">
    <property type="term" value="C:SCF ubiquitin ligase complex"/>
    <property type="evidence" value="ECO:0007669"/>
    <property type="project" value="TreeGrafter"/>
</dbReference>
<gene>
    <name evidence="2" type="ORF">LCOR_06050.1</name>
</gene>
<dbReference type="AlphaFoldDB" id="A0A068S0Q7"/>
<dbReference type="EMBL" id="CBTN010000025">
    <property type="protein sequence ID" value="CDH54836.1"/>
    <property type="molecule type" value="Genomic_DNA"/>
</dbReference>
<sequence>MRSAMQDLFWVNLGQPITLTATHRECNSIVTESTLRIRQCLTRVTTLLEQRSLALLKCAQFDTALRDAEAILKLDPTRALGYLLKGKIYAHQGRQYRAVQQFDKGLDVDDENQELSQRVANVETMINKRVDFISQLPLDIVSTNLVPLLMEDAVWHAKKPCHYLHVSKTWRQRFMLGNLQYRVNDNSEQHYPYELMQLSRHIHSLHIDNYGMHSDFSFLSNEGNLRKINVNGISSVNDTHFLACLAGVRGSLKHLEIGLRASSWLNMYDILQVCPDLKHLALCGASWDKDEPISASYPSQQQFLRPALTTLELRNLQIPISREHALLLMEHFPSLRSLALCPCHDSSFLLTLHSYCPFLQHLEISTFTSPSYDMMRRCIDMKSDQQDGLRSLYVEDQDGDWLNIDHVRALMVNNCETLESMMLSVGTQQDDSIPPSPALQFPRLKRFYYHPIGDDQLRCFGWWVLSHAPALESLDIYYDALETCRLLRGAFRGIQQVKSLTLRTRRGGMEHWIPWAAMSTHVQQLTILVPPVILKTPILLHGLGQLKQLTDLSLGKRKHVMDAGDFLNLATHLVTNCRGLRALDIKFSTTALYKGVILFSTFDHLQRLSLRADNLSITGILYFGEYRELKHLTLYNTSPSMEDTLTDLQDCSPNLTLSRASL</sequence>
<organism evidence="2 3">
    <name type="scientific">Lichtheimia corymbifera JMRC:FSU:9682</name>
    <dbReference type="NCBI Taxonomy" id="1263082"/>
    <lineage>
        <taxon>Eukaryota</taxon>
        <taxon>Fungi</taxon>
        <taxon>Fungi incertae sedis</taxon>
        <taxon>Mucoromycota</taxon>
        <taxon>Mucoromycotina</taxon>
        <taxon>Mucoromycetes</taxon>
        <taxon>Mucorales</taxon>
        <taxon>Lichtheimiaceae</taxon>
        <taxon>Lichtheimia</taxon>
    </lineage>
</organism>
<proteinExistence type="predicted"/>
<dbReference type="PROSITE" id="PS50005">
    <property type="entry name" value="TPR"/>
    <property type="match status" value="1"/>
</dbReference>
<keyword evidence="3" id="KW-1185">Reference proteome</keyword>
<dbReference type="PANTHER" id="PTHR13318:SF247">
    <property type="entry name" value="GH16156P"/>
    <property type="match status" value="1"/>
</dbReference>
<dbReference type="VEuPathDB" id="FungiDB:LCOR_06050.1"/>
<dbReference type="OrthoDB" id="629492at2759"/>
<feature type="repeat" description="TPR" evidence="1">
    <location>
        <begin position="79"/>
        <end position="112"/>
    </location>
</feature>
<protein>
    <submittedName>
        <fullName evidence="2">Uncharacterized protein</fullName>
    </submittedName>
</protein>
<evidence type="ECO:0000313" key="2">
    <source>
        <dbReference type="EMBL" id="CDH54836.1"/>
    </source>
</evidence>
<evidence type="ECO:0000313" key="3">
    <source>
        <dbReference type="Proteomes" id="UP000027586"/>
    </source>
</evidence>
<dbReference type="SMART" id="SM00028">
    <property type="entry name" value="TPR"/>
    <property type="match status" value="2"/>
</dbReference>
<dbReference type="InterPro" id="IPR019734">
    <property type="entry name" value="TPR_rpt"/>
</dbReference>
<dbReference type="SUPFAM" id="SSF52047">
    <property type="entry name" value="RNI-like"/>
    <property type="match status" value="2"/>
</dbReference>
<name>A0A068S0Q7_9FUNG</name>
<dbReference type="Gene3D" id="3.80.10.10">
    <property type="entry name" value="Ribonuclease Inhibitor"/>
    <property type="match status" value="2"/>
</dbReference>
<dbReference type="InterPro" id="IPR032675">
    <property type="entry name" value="LRR_dom_sf"/>
</dbReference>
<dbReference type="InterPro" id="IPR011990">
    <property type="entry name" value="TPR-like_helical_dom_sf"/>
</dbReference>
<evidence type="ECO:0000256" key="1">
    <source>
        <dbReference type="PROSITE-ProRule" id="PRU00339"/>
    </source>
</evidence>
<dbReference type="Proteomes" id="UP000027586">
    <property type="component" value="Unassembled WGS sequence"/>
</dbReference>
<dbReference type="GO" id="GO:0031146">
    <property type="term" value="P:SCF-dependent proteasomal ubiquitin-dependent protein catabolic process"/>
    <property type="evidence" value="ECO:0007669"/>
    <property type="project" value="TreeGrafter"/>
</dbReference>
<dbReference type="Gene3D" id="1.25.40.10">
    <property type="entry name" value="Tetratricopeptide repeat domain"/>
    <property type="match status" value="1"/>
</dbReference>
<accession>A0A068S0Q7</accession>
<comment type="caution">
    <text evidence="2">The sequence shown here is derived from an EMBL/GenBank/DDBJ whole genome shotgun (WGS) entry which is preliminary data.</text>
</comment>
<reference evidence="2" key="1">
    <citation type="submission" date="2013-08" db="EMBL/GenBank/DDBJ databases">
        <title>Gene expansion shapes genome architecture in the human pathogen Lichtheimia corymbifera: an evolutionary genomics analysis in the ancient terrestrial Mucorales (Mucoromycotina).</title>
        <authorList>
            <person name="Schwartze V.U."/>
            <person name="Winter S."/>
            <person name="Shelest E."/>
            <person name="Marcet-Houben M."/>
            <person name="Horn F."/>
            <person name="Wehner S."/>
            <person name="Hoffmann K."/>
            <person name="Riege K."/>
            <person name="Sammeth M."/>
            <person name="Nowrousian M."/>
            <person name="Valiante V."/>
            <person name="Linde J."/>
            <person name="Jacobsen I.D."/>
            <person name="Marz M."/>
            <person name="Brakhage A.A."/>
            <person name="Gabaldon T."/>
            <person name="Bocker S."/>
            <person name="Voigt K."/>
        </authorList>
    </citation>
    <scope>NUCLEOTIDE SEQUENCE [LARGE SCALE GENOMIC DNA]</scope>
    <source>
        <strain evidence="2">FSU 9682</strain>
    </source>
</reference>
<dbReference type="SUPFAM" id="SSF48452">
    <property type="entry name" value="TPR-like"/>
    <property type="match status" value="1"/>
</dbReference>
<keyword evidence="1" id="KW-0802">TPR repeat</keyword>
<dbReference type="PANTHER" id="PTHR13318">
    <property type="entry name" value="PARTNER OF PAIRED, ISOFORM B-RELATED"/>
    <property type="match status" value="1"/>
</dbReference>